<proteinExistence type="predicted"/>
<comment type="caution">
    <text evidence="1">The sequence shown here is derived from an EMBL/GenBank/DDBJ whole genome shotgun (WGS) entry which is preliminary data.</text>
</comment>
<gene>
    <name evidence="1" type="ORF">GXX48_18960</name>
</gene>
<evidence type="ECO:0000313" key="2">
    <source>
        <dbReference type="Proteomes" id="UP000551563"/>
    </source>
</evidence>
<evidence type="ECO:0000313" key="1">
    <source>
        <dbReference type="EMBL" id="HHV69693.1"/>
    </source>
</evidence>
<dbReference type="EMBL" id="DUMN01000535">
    <property type="protein sequence ID" value="HHV69693.1"/>
    <property type="molecule type" value="Genomic_DNA"/>
</dbReference>
<organism evidence="1 2">
    <name type="scientific">Brucella intermedia</name>
    <dbReference type="NCBI Taxonomy" id="94625"/>
    <lineage>
        <taxon>Bacteria</taxon>
        <taxon>Pseudomonadati</taxon>
        <taxon>Pseudomonadota</taxon>
        <taxon>Alphaproteobacteria</taxon>
        <taxon>Hyphomicrobiales</taxon>
        <taxon>Brucellaceae</taxon>
        <taxon>Brucella/Ochrobactrum group</taxon>
        <taxon>Brucella</taxon>
    </lineage>
</organism>
<protein>
    <submittedName>
        <fullName evidence="1">Uncharacterized protein</fullName>
    </submittedName>
</protein>
<dbReference type="AlphaFoldDB" id="A0A7V6PEW4"/>
<reference evidence="1 2" key="1">
    <citation type="journal article" date="2020" name="Biotechnol. Biofuels">
        <title>New insights from the biogas microbiome by comprehensive genome-resolved metagenomics of nearly 1600 species originating from multiple anaerobic digesters.</title>
        <authorList>
            <person name="Campanaro S."/>
            <person name="Treu L."/>
            <person name="Rodriguez-R L.M."/>
            <person name="Kovalovszki A."/>
            <person name="Ziels R.M."/>
            <person name="Maus I."/>
            <person name="Zhu X."/>
            <person name="Kougias P.G."/>
            <person name="Basile A."/>
            <person name="Luo G."/>
            <person name="Schluter A."/>
            <person name="Konstantinidis K.T."/>
            <person name="Angelidaki I."/>
        </authorList>
    </citation>
    <scope>NUCLEOTIDE SEQUENCE [LARGE SCALE GENOMIC DNA]</scope>
    <source>
        <strain evidence="1">AS04akNAM_66</strain>
    </source>
</reference>
<accession>A0A7V6PEW4</accession>
<sequence>MSDLNTEPLVIKQESETAAGAQIGGNYVRCTSVGKHPVPVLCRRLIREGVNPKRPAFVIRAGKPAYKQTATIESWARVEVIRDTGGVFRSIPFKKRWGR</sequence>
<dbReference type="Proteomes" id="UP000551563">
    <property type="component" value="Unassembled WGS sequence"/>
</dbReference>
<name>A0A7V6PEW4_9HYPH</name>